<feature type="domain" description="HTH cro/C1-type" evidence="1">
    <location>
        <begin position="28"/>
        <end position="83"/>
    </location>
</feature>
<dbReference type="Gene3D" id="1.10.260.40">
    <property type="entry name" value="lambda repressor-like DNA-binding domains"/>
    <property type="match status" value="1"/>
</dbReference>
<dbReference type="InterPro" id="IPR001387">
    <property type="entry name" value="Cro/C1-type_HTH"/>
</dbReference>
<sequence length="92" mass="10775">MYKYLTEVNFEKNSLEYKNILVKLGKNIKHHRIEQDYSLTDVSVMTDISTSYLSKLENGKAPKPSVYTFLKICIAIKMEPRLLFNKVNLFLL</sequence>
<dbReference type="EMBL" id="JAAYVO010000109">
    <property type="protein sequence ID" value="NLH35923.1"/>
    <property type="molecule type" value="Genomic_DNA"/>
</dbReference>
<dbReference type="CDD" id="cd00093">
    <property type="entry name" value="HTH_XRE"/>
    <property type="match status" value="1"/>
</dbReference>
<evidence type="ECO:0000259" key="1">
    <source>
        <dbReference type="PROSITE" id="PS50943"/>
    </source>
</evidence>
<gene>
    <name evidence="2" type="ORF">GX453_07910</name>
</gene>
<dbReference type="InterPro" id="IPR010982">
    <property type="entry name" value="Lambda_DNA-bd_dom_sf"/>
</dbReference>
<dbReference type="SUPFAM" id="SSF47413">
    <property type="entry name" value="lambda repressor-like DNA-binding domains"/>
    <property type="match status" value="1"/>
</dbReference>
<dbReference type="SMART" id="SM00530">
    <property type="entry name" value="HTH_XRE"/>
    <property type="match status" value="1"/>
</dbReference>
<proteinExistence type="predicted"/>
<organism evidence="2 3">
    <name type="scientific">Pseudolactococcus chungangensis</name>
    <dbReference type="NCBI Taxonomy" id="451457"/>
    <lineage>
        <taxon>Bacteria</taxon>
        <taxon>Bacillati</taxon>
        <taxon>Bacillota</taxon>
        <taxon>Bacilli</taxon>
        <taxon>Lactobacillales</taxon>
        <taxon>Streptococcaceae</taxon>
        <taxon>Pseudolactococcus</taxon>
    </lineage>
</organism>
<protein>
    <submittedName>
        <fullName evidence="2">Helix-turn-helix transcriptional regulator</fullName>
    </submittedName>
</protein>
<evidence type="ECO:0000313" key="3">
    <source>
        <dbReference type="Proteomes" id="UP000559962"/>
    </source>
</evidence>
<dbReference type="Proteomes" id="UP000559962">
    <property type="component" value="Unassembled WGS sequence"/>
</dbReference>
<accession>A0A847J4Y1</accession>
<name>A0A847J4Y1_9LACT</name>
<dbReference type="AlphaFoldDB" id="A0A847J4Y1"/>
<dbReference type="GO" id="GO:0003677">
    <property type="term" value="F:DNA binding"/>
    <property type="evidence" value="ECO:0007669"/>
    <property type="project" value="InterPro"/>
</dbReference>
<evidence type="ECO:0000313" key="2">
    <source>
        <dbReference type="EMBL" id="NLH35923.1"/>
    </source>
</evidence>
<dbReference type="PROSITE" id="PS50943">
    <property type="entry name" value="HTH_CROC1"/>
    <property type="match status" value="1"/>
</dbReference>
<comment type="caution">
    <text evidence="2">The sequence shown here is derived from an EMBL/GenBank/DDBJ whole genome shotgun (WGS) entry which is preliminary data.</text>
</comment>
<reference evidence="2 3" key="1">
    <citation type="journal article" date="2020" name="Biotechnol. Biofuels">
        <title>New insights from the biogas microbiome by comprehensive genome-resolved metagenomics of nearly 1600 species originating from multiple anaerobic digesters.</title>
        <authorList>
            <person name="Campanaro S."/>
            <person name="Treu L."/>
            <person name="Rodriguez-R L.M."/>
            <person name="Kovalovszki A."/>
            <person name="Ziels R.M."/>
            <person name="Maus I."/>
            <person name="Zhu X."/>
            <person name="Kougias P.G."/>
            <person name="Basile A."/>
            <person name="Luo G."/>
            <person name="Schluter A."/>
            <person name="Konstantinidis K.T."/>
            <person name="Angelidaki I."/>
        </authorList>
    </citation>
    <scope>NUCLEOTIDE SEQUENCE [LARGE SCALE GENOMIC DNA]</scope>
    <source>
        <strain evidence="2">AS27yjCOA_61</strain>
    </source>
</reference>
<dbReference type="Pfam" id="PF01381">
    <property type="entry name" value="HTH_3"/>
    <property type="match status" value="1"/>
</dbReference>